<organism evidence="1 2">
    <name type="scientific">Candidatus Planktophila sulfonica</name>
    <dbReference type="NCBI Taxonomy" id="1884904"/>
    <lineage>
        <taxon>Bacteria</taxon>
        <taxon>Bacillati</taxon>
        <taxon>Actinomycetota</taxon>
        <taxon>Actinomycetes</taxon>
        <taxon>Candidatus Nanopelagicales</taxon>
        <taxon>Candidatus Nanopelagicaceae</taxon>
        <taxon>Candidatus Planktophila</taxon>
    </lineage>
</organism>
<name>A0A249KEY2_9ACTN</name>
<dbReference type="InterPro" id="IPR050793">
    <property type="entry name" value="CMP-NeuNAc_synthase"/>
</dbReference>
<dbReference type="Gene3D" id="3.90.550.10">
    <property type="entry name" value="Spore Coat Polysaccharide Biosynthesis Protein SpsA, Chain A"/>
    <property type="match status" value="1"/>
</dbReference>
<reference evidence="1 2" key="1">
    <citation type="submission" date="2016-07" db="EMBL/GenBank/DDBJ databases">
        <title>High microdiversification within the ubiquitous acI lineage of Actinobacteria.</title>
        <authorList>
            <person name="Neuenschwander S.M."/>
            <person name="Salcher M."/>
            <person name="Ghai R."/>
            <person name="Pernthaler J."/>
        </authorList>
    </citation>
    <scope>NUCLEOTIDE SEQUENCE [LARGE SCALE GENOMIC DNA]</scope>
    <source>
        <strain evidence="1">MMS-IA-56</strain>
    </source>
</reference>
<dbReference type="SUPFAM" id="SSF53448">
    <property type="entry name" value="Nucleotide-diphospho-sugar transferases"/>
    <property type="match status" value="1"/>
</dbReference>
<dbReference type="AlphaFoldDB" id="A0A249KEY2"/>
<proteinExistence type="predicted"/>
<keyword evidence="1" id="KW-0548">Nucleotidyltransferase</keyword>
<dbReference type="Pfam" id="PF02348">
    <property type="entry name" value="CTP_transf_3"/>
    <property type="match status" value="1"/>
</dbReference>
<keyword evidence="2" id="KW-1185">Reference proteome</keyword>
<dbReference type="OrthoDB" id="9805604at2"/>
<protein>
    <submittedName>
        <fullName evidence="1">N-acylneuraminate cytidylyltransferase</fullName>
    </submittedName>
</protein>
<keyword evidence="1" id="KW-0808">Transferase</keyword>
<dbReference type="GO" id="GO:0008781">
    <property type="term" value="F:N-acylneuraminate cytidylyltransferase activity"/>
    <property type="evidence" value="ECO:0007669"/>
    <property type="project" value="TreeGrafter"/>
</dbReference>
<evidence type="ECO:0000313" key="2">
    <source>
        <dbReference type="Proteomes" id="UP000217215"/>
    </source>
</evidence>
<dbReference type="PANTHER" id="PTHR21485">
    <property type="entry name" value="HAD SUPERFAMILY MEMBERS CMAS AND KDSC"/>
    <property type="match status" value="1"/>
</dbReference>
<evidence type="ECO:0000313" key="1">
    <source>
        <dbReference type="EMBL" id="ASY15354.1"/>
    </source>
</evidence>
<dbReference type="Proteomes" id="UP000217215">
    <property type="component" value="Chromosome"/>
</dbReference>
<dbReference type="EMBL" id="CP016773">
    <property type="protein sequence ID" value="ASY15354.1"/>
    <property type="molecule type" value="Genomic_DNA"/>
</dbReference>
<dbReference type="RefSeq" id="WP_095672946.1">
    <property type="nucleotide sequence ID" value="NZ_CP016773.1"/>
</dbReference>
<dbReference type="PANTHER" id="PTHR21485:SF6">
    <property type="entry name" value="N-ACYLNEURAMINATE CYTIDYLYLTRANSFERASE-RELATED"/>
    <property type="match status" value="1"/>
</dbReference>
<dbReference type="CDD" id="cd02513">
    <property type="entry name" value="CMP-NeuAc_Synthase"/>
    <property type="match status" value="1"/>
</dbReference>
<gene>
    <name evidence="1" type="ORF">A1sIA56_00110</name>
</gene>
<dbReference type="KEGG" id="psuf:A1sIA56_00110"/>
<sequence>MKIIALIPARAGSKSIKDKNLQRISGESLLEKTILHSQKVIQISDVYVSSDSDEILQFSRSLGCKPIKRPDLFSNDSATADDVVRDFLLQTRFIEVPEVLIVYLQPTSPFREIGMIEKGIEDYLRNSNPVIAVTDVYQHPFKTLKLDKSGKVEKYLENSDPTANRQSLPRAIIASGSLYIFSVQDFETNGGIPVSGATPIFVTGVYALDIDTEFDLIIAQKIGNDYEV</sequence>
<accession>A0A249KEY2</accession>
<dbReference type="InterPro" id="IPR003329">
    <property type="entry name" value="Cytidylyl_trans"/>
</dbReference>
<dbReference type="InterPro" id="IPR029044">
    <property type="entry name" value="Nucleotide-diphossugar_trans"/>
</dbReference>